<dbReference type="Pfam" id="PF17900">
    <property type="entry name" value="Peptidase_M1_N"/>
    <property type="match status" value="1"/>
</dbReference>
<sequence length="632" mass="72609">MNLFLMAVLLFSPRECYPGKLARTPPPPEFDTVHKYDALKYSLELYLDIDGEQIEKGITIVKLLPMESMDSLYLNFADLTVDSVLFGDVPLQYTLRDTGDQRKLWIYFPSPIDDTVEVKIVYHGSPSTGLFFGSITYVMNIPPPSWKPTGARHWFPCYDEPYDKALSEIILHLPQGMRAVANGSLVSCDTSGQEWTFDWMENYPIATYLISFAAADYAVIHDTLDYQGYTMPILNYVPHSDSALAAEDWSNLPEILSFFSDLFGTYPFIGEKYGMAKLPHMGWAMENQTNTFWAITTPGNHHYEATVAHEASHQWWGDMISPAHWKDVWLNEGFATYCEALYMDHWSGGVPYENYIVELMYYYLSHENDPMGYPIPIYDPPDLWNATTYEKGACVLHMLRMIIGDSTFFGLLRTYADSFRYGNAETADFTSLAESISGSDLDWFFDEWLYHPGHPFYRVYWFKEGVAPCTLSIQIEQAQSHNYGVPTYKMPIEFLAKSGDQEFLFTLWDSLDYQEFTVEVPFSPDSLKMDPHHKVLCQYIVTSVKEDPFSVYWRPRTVRNAGNELIVELPLSSHRDALLKVFSTSGSLLWTGKFTGKERIRFRPSEKLPSGMYLYEILLGGKAFTGKFIYLK</sequence>
<evidence type="ECO:0000256" key="8">
    <source>
        <dbReference type="ARBA" id="ARBA00022723"/>
    </source>
</evidence>
<evidence type="ECO:0000256" key="4">
    <source>
        <dbReference type="ARBA" id="ARBA00012564"/>
    </source>
</evidence>
<dbReference type="Gene3D" id="2.60.40.1730">
    <property type="entry name" value="tricorn interacting facor f3 domain"/>
    <property type="match status" value="1"/>
</dbReference>
<proteinExistence type="inferred from homology"/>
<dbReference type="GO" id="GO:0005737">
    <property type="term" value="C:cytoplasm"/>
    <property type="evidence" value="ECO:0007669"/>
    <property type="project" value="TreeGrafter"/>
</dbReference>
<dbReference type="GO" id="GO:0005615">
    <property type="term" value="C:extracellular space"/>
    <property type="evidence" value="ECO:0007669"/>
    <property type="project" value="TreeGrafter"/>
</dbReference>
<evidence type="ECO:0000256" key="6">
    <source>
        <dbReference type="ARBA" id="ARBA00022438"/>
    </source>
</evidence>
<gene>
    <name evidence="14" type="ORF">ENG67_04825</name>
</gene>
<feature type="domain" description="Peptidase M1 membrane alanine aminopeptidase" evidence="12">
    <location>
        <begin position="255"/>
        <end position="448"/>
    </location>
</feature>
<evidence type="ECO:0000256" key="9">
    <source>
        <dbReference type="ARBA" id="ARBA00022801"/>
    </source>
</evidence>
<dbReference type="PANTHER" id="PTHR11533">
    <property type="entry name" value="PROTEASE M1 ZINC METALLOPROTEASE"/>
    <property type="match status" value="1"/>
</dbReference>
<dbReference type="Pfam" id="PF01433">
    <property type="entry name" value="Peptidase_M1"/>
    <property type="match status" value="1"/>
</dbReference>
<comment type="catalytic activity">
    <reaction evidence="1">
        <text>Release of an N-terminal amino acid, Xaa-|-Yaa- from a peptide, amide or arylamide. Xaa is preferably Ala, but may be most amino acids including Pro (slow action). When a terminal hydrophobic residue is followed by a prolyl residue, the two may be released as an intact Xaa-Pro dipeptide.</text>
        <dbReference type="EC" id="3.4.11.2"/>
    </reaction>
</comment>
<dbReference type="InterPro" id="IPR050344">
    <property type="entry name" value="Peptidase_M1_aminopeptidases"/>
</dbReference>
<dbReference type="GO" id="GO:0042277">
    <property type="term" value="F:peptide binding"/>
    <property type="evidence" value="ECO:0007669"/>
    <property type="project" value="TreeGrafter"/>
</dbReference>
<evidence type="ECO:0000256" key="1">
    <source>
        <dbReference type="ARBA" id="ARBA00000098"/>
    </source>
</evidence>
<accession>A0A7C1BJG4</accession>
<dbReference type="GO" id="GO:0070006">
    <property type="term" value="F:metalloaminopeptidase activity"/>
    <property type="evidence" value="ECO:0007669"/>
    <property type="project" value="TreeGrafter"/>
</dbReference>
<evidence type="ECO:0000256" key="11">
    <source>
        <dbReference type="ARBA" id="ARBA00023049"/>
    </source>
</evidence>
<feature type="domain" description="Aminopeptidase N-like N-terminal" evidence="13">
    <location>
        <begin position="40"/>
        <end position="209"/>
    </location>
</feature>
<dbReference type="AlphaFoldDB" id="A0A7C1BJG4"/>
<keyword evidence="9" id="KW-0378">Hydrolase</keyword>
<dbReference type="InterPro" id="IPR027268">
    <property type="entry name" value="Peptidase_M4/M1_CTD_sf"/>
</dbReference>
<dbReference type="Proteomes" id="UP000885931">
    <property type="component" value="Unassembled WGS sequence"/>
</dbReference>
<comment type="cofactor">
    <cofactor evidence="2">
        <name>Zn(2+)</name>
        <dbReference type="ChEBI" id="CHEBI:29105"/>
    </cofactor>
</comment>
<keyword evidence="11" id="KW-0482">Metalloprotease</keyword>
<evidence type="ECO:0000256" key="10">
    <source>
        <dbReference type="ARBA" id="ARBA00022833"/>
    </source>
</evidence>
<dbReference type="PRINTS" id="PR00756">
    <property type="entry name" value="ALADIPTASE"/>
</dbReference>
<keyword evidence="6" id="KW-0031">Aminopeptidase</keyword>
<dbReference type="GO" id="GO:0016020">
    <property type="term" value="C:membrane"/>
    <property type="evidence" value="ECO:0007669"/>
    <property type="project" value="TreeGrafter"/>
</dbReference>
<dbReference type="InterPro" id="IPR042097">
    <property type="entry name" value="Aminopeptidase_N-like_N_sf"/>
</dbReference>
<keyword evidence="10" id="KW-0862">Zinc</keyword>
<dbReference type="EMBL" id="DRBW01000183">
    <property type="protein sequence ID" value="HDM90513.1"/>
    <property type="molecule type" value="Genomic_DNA"/>
</dbReference>
<evidence type="ECO:0000256" key="5">
    <source>
        <dbReference type="ARBA" id="ARBA00015611"/>
    </source>
</evidence>
<keyword evidence="8" id="KW-0479">Metal-binding</keyword>
<evidence type="ECO:0000256" key="7">
    <source>
        <dbReference type="ARBA" id="ARBA00022670"/>
    </source>
</evidence>
<reference evidence="14" key="1">
    <citation type="journal article" date="2020" name="mSystems">
        <title>Genome- and Community-Level Interaction Insights into Carbon Utilization and Element Cycling Functions of Hydrothermarchaeota in Hydrothermal Sediment.</title>
        <authorList>
            <person name="Zhou Z."/>
            <person name="Liu Y."/>
            <person name="Xu W."/>
            <person name="Pan J."/>
            <person name="Luo Z.H."/>
            <person name="Li M."/>
        </authorList>
    </citation>
    <scope>NUCLEOTIDE SEQUENCE [LARGE SCALE GENOMIC DNA]</scope>
    <source>
        <strain evidence="14">HyVt-237</strain>
    </source>
</reference>
<evidence type="ECO:0000259" key="12">
    <source>
        <dbReference type="Pfam" id="PF01433"/>
    </source>
</evidence>
<evidence type="ECO:0000313" key="14">
    <source>
        <dbReference type="EMBL" id="HDM90513.1"/>
    </source>
</evidence>
<evidence type="ECO:0000256" key="2">
    <source>
        <dbReference type="ARBA" id="ARBA00001947"/>
    </source>
</evidence>
<evidence type="ECO:0000259" key="13">
    <source>
        <dbReference type="Pfam" id="PF17900"/>
    </source>
</evidence>
<dbReference type="CDD" id="cd09603">
    <property type="entry name" value="M1_APN_like"/>
    <property type="match status" value="1"/>
</dbReference>
<comment type="similarity">
    <text evidence="3">Belongs to the peptidase M1 family.</text>
</comment>
<dbReference type="PANTHER" id="PTHR11533:SF174">
    <property type="entry name" value="PUROMYCIN-SENSITIVE AMINOPEPTIDASE-RELATED"/>
    <property type="match status" value="1"/>
</dbReference>
<dbReference type="EC" id="3.4.11.2" evidence="4"/>
<evidence type="ECO:0000256" key="3">
    <source>
        <dbReference type="ARBA" id="ARBA00010136"/>
    </source>
</evidence>
<dbReference type="GO" id="GO:0006508">
    <property type="term" value="P:proteolysis"/>
    <property type="evidence" value="ECO:0007669"/>
    <property type="project" value="UniProtKB-KW"/>
</dbReference>
<dbReference type="Gene3D" id="1.10.390.10">
    <property type="entry name" value="Neutral Protease Domain 2"/>
    <property type="match status" value="1"/>
</dbReference>
<dbReference type="GO" id="GO:0043171">
    <property type="term" value="P:peptide catabolic process"/>
    <property type="evidence" value="ECO:0007669"/>
    <property type="project" value="TreeGrafter"/>
</dbReference>
<dbReference type="GO" id="GO:0008270">
    <property type="term" value="F:zinc ion binding"/>
    <property type="evidence" value="ECO:0007669"/>
    <property type="project" value="InterPro"/>
</dbReference>
<comment type="caution">
    <text evidence="14">The sequence shown here is derived from an EMBL/GenBank/DDBJ whole genome shotgun (WGS) entry which is preliminary data.</text>
</comment>
<dbReference type="InterPro" id="IPR001930">
    <property type="entry name" value="Peptidase_M1"/>
</dbReference>
<dbReference type="GO" id="GO:0016285">
    <property type="term" value="F:alanyl aminopeptidase activity"/>
    <property type="evidence" value="ECO:0007669"/>
    <property type="project" value="UniProtKB-EC"/>
</dbReference>
<protein>
    <recommendedName>
        <fullName evidence="5">Aminopeptidase N</fullName>
        <ecNumber evidence="4">3.4.11.2</ecNumber>
    </recommendedName>
</protein>
<name>A0A7C1BJG4_UNCW3</name>
<dbReference type="SUPFAM" id="SSF63737">
    <property type="entry name" value="Leukotriene A4 hydrolase N-terminal domain"/>
    <property type="match status" value="1"/>
</dbReference>
<keyword evidence="7" id="KW-0645">Protease</keyword>
<dbReference type="SUPFAM" id="SSF55486">
    <property type="entry name" value="Metalloproteases ('zincins'), catalytic domain"/>
    <property type="match status" value="1"/>
</dbReference>
<dbReference type="InterPro" id="IPR014782">
    <property type="entry name" value="Peptidase_M1_dom"/>
</dbReference>
<dbReference type="InterPro" id="IPR045357">
    <property type="entry name" value="Aminopeptidase_N-like_N"/>
</dbReference>
<organism evidence="14">
    <name type="scientific">candidate division WOR-3 bacterium</name>
    <dbReference type="NCBI Taxonomy" id="2052148"/>
    <lineage>
        <taxon>Bacteria</taxon>
        <taxon>Bacteria division WOR-3</taxon>
    </lineage>
</organism>